<comment type="cofactor">
    <cofactor evidence="1">
        <name>pyridoxal 5'-phosphate</name>
        <dbReference type="ChEBI" id="CHEBI:597326"/>
    </cofactor>
</comment>
<dbReference type="GO" id="GO:0008483">
    <property type="term" value="F:transaminase activity"/>
    <property type="evidence" value="ECO:0007669"/>
    <property type="project" value="UniProtKB-KW"/>
</dbReference>
<proteinExistence type="inferred from homology"/>
<dbReference type="Pfam" id="PF00155">
    <property type="entry name" value="Aminotran_1_2"/>
    <property type="match status" value="1"/>
</dbReference>
<sequence>MINFAPSDAVIRVEEASLRTQQPQSSGDMVSLAMGEPDFDTPERIRRSAAAALEAGYTHYAAQLGDADLRGAVADQVSALAGTTYGSDQILVTHGGTGGLAAAILATVNPGDKVVIPDPTYSLYADLVHLAGGVCVPVALQDDLHWDLDSLAAALAGAKLFVFCNPSNPTGVVHRTKELEVLAEILQKSDTLVIADEAYSELVYGSEPFTSALQIPELVERTLYCQTFSKSYAMTGWRVGYLAGSSAVIAACARVHNSNNGSVNTAVQRAALTALTDCADDVAAMREAYRARRILMRDALSQVPGLEVGDPEGAFYFFPKYSADVPSVEVVRILREHGVAVRPGSEFGAHGEGHLRLSYAASSEAITEGVARLARGLASLA</sequence>
<dbReference type="CDD" id="cd00609">
    <property type="entry name" value="AAT_like"/>
    <property type="match status" value="1"/>
</dbReference>
<dbReference type="Proteomes" id="UP000019491">
    <property type="component" value="Unassembled WGS sequence"/>
</dbReference>
<keyword evidence="3 7" id="KW-0032">Aminotransferase</keyword>
<keyword evidence="8" id="KW-1185">Reference proteome</keyword>
<dbReference type="InterPro" id="IPR004839">
    <property type="entry name" value="Aminotransferase_I/II_large"/>
</dbReference>
<dbReference type="Gene3D" id="3.40.640.10">
    <property type="entry name" value="Type I PLP-dependent aspartate aminotransferase-like (Major domain)"/>
    <property type="match status" value="1"/>
</dbReference>
<dbReference type="GO" id="GO:0030170">
    <property type="term" value="F:pyridoxal phosphate binding"/>
    <property type="evidence" value="ECO:0007669"/>
    <property type="project" value="InterPro"/>
</dbReference>
<gene>
    <name evidence="7" type="ORF">RW1_094_02900</name>
</gene>
<keyword evidence="4 7" id="KW-0808">Transferase</keyword>
<evidence type="ECO:0000313" key="8">
    <source>
        <dbReference type="Proteomes" id="UP000019491"/>
    </source>
</evidence>
<dbReference type="AlphaFoldDB" id="X0Q246"/>
<protein>
    <submittedName>
        <fullName evidence="7">Putative aspartate aminotransferase</fullName>
    </submittedName>
</protein>
<evidence type="ECO:0000256" key="1">
    <source>
        <dbReference type="ARBA" id="ARBA00001933"/>
    </source>
</evidence>
<dbReference type="InterPro" id="IPR015421">
    <property type="entry name" value="PyrdxlP-dep_Trfase_major"/>
</dbReference>
<dbReference type="Gene3D" id="3.90.1150.10">
    <property type="entry name" value="Aspartate Aminotransferase, domain 1"/>
    <property type="match status" value="1"/>
</dbReference>
<dbReference type="PANTHER" id="PTHR46383:SF1">
    <property type="entry name" value="ASPARTATE AMINOTRANSFERASE"/>
    <property type="match status" value="1"/>
</dbReference>
<dbReference type="GO" id="GO:0006520">
    <property type="term" value="P:amino acid metabolic process"/>
    <property type="evidence" value="ECO:0007669"/>
    <property type="project" value="InterPro"/>
</dbReference>
<evidence type="ECO:0000256" key="2">
    <source>
        <dbReference type="ARBA" id="ARBA00007441"/>
    </source>
</evidence>
<dbReference type="InterPro" id="IPR015422">
    <property type="entry name" value="PyrdxlP-dep_Trfase_small"/>
</dbReference>
<dbReference type="SUPFAM" id="SSF53383">
    <property type="entry name" value="PLP-dependent transferases"/>
    <property type="match status" value="1"/>
</dbReference>
<comment type="caution">
    <text evidence="7">The sequence shown here is derived from an EMBL/GenBank/DDBJ whole genome shotgun (WGS) entry which is preliminary data.</text>
</comment>
<dbReference type="PANTHER" id="PTHR46383">
    <property type="entry name" value="ASPARTATE AMINOTRANSFERASE"/>
    <property type="match status" value="1"/>
</dbReference>
<evidence type="ECO:0000256" key="5">
    <source>
        <dbReference type="ARBA" id="ARBA00022898"/>
    </source>
</evidence>
<organism evidence="7 8">
    <name type="scientific">Rhodococcus wratislaviensis NBRC 100605</name>
    <dbReference type="NCBI Taxonomy" id="1219028"/>
    <lineage>
        <taxon>Bacteria</taxon>
        <taxon>Bacillati</taxon>
        <taxon>Actinomycetota</taxon>
        <taxon>Actinomycetes</taxon>
        <taxon>Mycobacteriales</taxon>
        <taxon>Nocardiaceae</taxon>
        <taxon>Rhodococcus</taxon>
    </lineage>
</organism>
<name>X0Q246_RHOWR</name>
<evidence type="ECO:0000256" key="3">
    <source>
        <dbReference type="ARBA" id="ARBA00022576"/>
    </source>
</evidence>
<reference evidence="7 8" key="1">
    <citation type="submission" date="2014-02" db="EMBL/GenBank/DDBJ databases">
        <title>Whole genome shotgun sequence of Rhodococcus wratislaviensis NBRC 100605.</title>
        <authorList>
            <person name="Hosoyama A."/>
            <person name="Tsuchikane K."/>
            <person name="Yoshida I."/>
            <person name="Ohji S."/>
            <person name="Ichikawa N."/>
            <person name="Yamazoe A."/>
            <person name="Fujita N."/>
        </authorList>
    </citation>
    <scope>NUCLEOTIDE SEQUENCE [LARGE SCALE GENOMIC DNA]</scope>
    <source>
        <strain evidence="7 8">NBRC 100605</strain>
    </source>
</reference>
<comment type="similarity">
    <text evidence="2">Belongs to the class-I pyridoxal-phosphate-dependent aminotransferase family.</text>
</comment>
<evidence type="ECO:0000313" key="7">
    <source>
        <dbReference type="EMBL" id="GAF50249.1"/>
    </source>
</evidence>
<keyword evidence="5" id="KW-0663">Pyridoxal phosphate</keyword>
<dbReference type="EMBL" id="BAWF01000094">
    <property type="protein sequence ID" value="GAF50249.1"/>
    <property type="molecule type" value="Genomic_DNA"/>
</dbReference>
<evidence type="ECO:0000259" key="6">
    <source>
        <dbReference type="Pfam" id="PF00155"/>
    </source>
</evidence>
<feature type="domain" description="Aminotransferase class I/classII large" evidence="6">
    <location>
        <begin position="28"/>
        <end position="372"/>
    </location>
</feature>
<evidence type="ECO:0000256" key="4">
    <source>
        <dbReference type="ARBA" id="ARBA00022679"/>
    </source>
</evidence>
<accession>X0Q246</accession>
<dbReference type="RefSeq" id="WP_217999496.1">
    <property type="nucleotide sequence ID" value="NZ_BAWF01000094.1"/>
</dbReference>
<dbReference type="InterPro" id="IPR015424">
    <property type="entry name" value="PyrdxlP-dep_Trfase"/>
</dbReference>
<dbReference type="InterPro" id="IPR050596">
    <property type="entry name" value="AspAT/PAT-like"/>
</dbReference>